<gene>
    <name evidence="2" type="ORF">caldi_21940</name>
</gene>
<keyword evidence="1" id="KW-0472">Membrane</keyword>
<keyword evidence="1" id="KW-0812">Transmembrane</keyword>
<dbReference type="KEGG" id="cmic:caldi_21940"/>
<dbReference type="EMBL" id="AP025628">
    <property type="protein sequence ID" value="BDG61104.1"/>
    <property type="molecule type" value="Genomic_DNA"/>
</dbReference>
<keyword evidence="1" id="KW-1133">Transmembrane helix</keyword>
<evidence type="ECO:0000256" key="1">
    <source>
        <dbReference type="SAM" id="Phobius"/>
    </source>
</evidence>
<organism evidence="2 3">
    <name type="scientific">Caldinitratiruptor microaerophilus</name>
    <dbReference type="NCBI Taxonomy" id="671077"/>
    <lineage>
        <taxon>Bacteria</taxon>
        <taxon>Bacillati</taxon>
        <taxon>Bacillota</taxon>
        <taxon>Clostridia</taxon>
        <taxon>Eubacteriales</taxon>
        <taxon>Symbiobacteriaceae</taxon>
        <taxon>Caldinitratiruptor</taxon>
    </lineage>
</organism>
<dbReference type="RefSeq" id="WP_264841781.1">
    <property type="nucleotide sequence ID" value="NZ_AP025628.1"/>
</dbReference>
<proteinExistence type="predicted"/>
<evidence type="ECO:0000313" key="2">
    <source>
        <dbReference type="EMBL" id="BDG61104.1"/>
    </source>
</evidence>
<sequence>MERVTARELRSVVPVIQHATAELVYGASPIHAIAQAAVAAYLVGRGVDPRRAIVTAERAEALGYVPGYEPAVLDRLERLAMERGALFGVTGPWGAVPIVFSPIFAP</sequence>
<accession>A0AA35CMB4</accession>
<reference evidence="2" key="1">
    <citation type="submission" date="2022-03" db="EMBL/GenBank/DDBJ databases">
        <title>Complete genome sequence of Caldinitratiruptor microaerophilus.</title>
        <authorList>
            <person name="Mukaiyama R."/>
            <person name="Nishiyama T."/>
            <person name="Ueda K."/>
        </authorList>
    </citation>
    <scope>NUCLEOTIDE SEQUENCE</scope>
    <source>
        <strain evidence="2">JCM 16183</strain>
    </source>
</reference>
<dbReference type="Proteomes" id="UP001163687">
    <property type="component" value="Chromosome"/>
</dbReference>
<dbReference type="AlphaFoldDB" id="A0AA35CMB4"/>
<feature type="transmembrane region" description="Helical" evidence="1">
    <location>
        <begin position="85"/>
        <end position="105"/>
    </location>
</feature>
<evidence type="ECO:0000313" key="3">
    <source>
        <dbReference type="Proteomes" id="UP001163687"/>
    </source>
</evidence>
<keyword evidence="3" id="KW-1185">Reference proteome</keyword>
<protein>
    <submittedName>
        <fullName evidence="2">Uncharacterized protein</fullName>
    </submittedName>
</protein>
<name>A0AA35CMB4_9FIRM</name>